<dbReference type="PANTHER" id="PTHR43656:SF2">
    <property type="entry name" value="BINDING OXIDOREDUCTASE, PUTATIVE (AFU_ORTHOLOGUE AFUA_2G08260)-RELATED"/>
    <property type="match status" value="1"/>
</dbReference>
<dbReference type="PANTHER" id="PTHR43656">
    <property type="entry name" value="BINDING OXIDOREDUCTASE, PUTATIVE (AFU_ORTHOLOGUE AFUA_2G08260)-RELATED"/>
    <property type="match status" value="1"/>
</dbReference>
<proteinExistence type="inferred from homology"/>
<evidence type="ECO:0000313" key="6">
    <source>
        <dbReference type="EMBL" id="RPB12954.1"/>
    </source>
</evidence>
<sequence>MSTAIDILSTPVTLPCGLVVPNRIVKGPMAENLSSGTSHHPNDLLNTVYRIWGEGQYGMLVTGNVQVDPRFLGGPGDVTFSPSDLKNPVALSAWKIWAHASQDSGTPTIVQLCHPGRQSPFGAGTSGFFTKNLAPSAVGLDMKGGFLTKVAQALLFGTPKEMTLKDIDEVVEMFVNGARMSYLAGFKGVQLHAAHGYLITQFLSPKINRRTDAYGGTPENRLRFILRIIEETRRATSPEFCIGVKLNSSDYQSMGITDEEVLGQVAALDEAGVDFIDISGGTYEDPRMAQESSDKPVRESTKLRESFFQEFSEKARKAVKNGCVIMVTGGFRSRVGMAAAVTDGACELVGIARPACLIPDVPKSVWLNKDLPDEEAVVKAVKIKGGKWVSKLPIVGVGMQSLWHGMQIGRIAVGKKPDLDLKMF</sequence>
<dbReference type="OrthoDB" id="1663137at2759"/>
<keyword evidence="3" id="KW-0288">FMN</keyword>
<dbReference type="Proteomes" id="UP000277580">
    <property type="component" value="Unassembled WGS sequence"/>
</dbReference>
<dbReference type="InterPro" id="IPR013785">
    <property type="entry name" value="Aldolase_TIM"/>
</dbReference>
<evidence type="ECO:0000256" key="3">
    <source>
        <dbReference type="ARBA" id="ARBA00022643"/>
    </source>
</evidence>
<name>A0A3N4KQU9_9PEZI</name>
<feature type="domain" description="NADH:flavin oxidoreductase/NADH oxidase N-terminal" evidence="5">
    <location>
        <begin position="20"/>
        <end position="364"/>
    </location>
</feature>
<dbReference type="EMBL" id="ML119125">
    <property type="protein sequence ID" value="RPB12954.1"/>
    <property type="molecule type" value="Genomic_DNA"/>
</dbReference>
<dbReference type="InterPro" id="IPR051799">
    <property type="entry name" value="NADH_flavin_oxidoreductase"/>
</dbReference>
<gene>
    <name evidence="6" type="ORF">P167DRAFT_486969</name>
</gene>
<dbReference type="SUPFAM" id="SSF51395">
    <property type="entry name" value="FMN-linked oxidoreductases"/>
    <property type="match status" value="1"/>
</dbReference>
<reference evidence="6 7" key="1">
    <citation type="journal article" date="2018" name="Nat. Ecol. Evol.">
        <title>Pezizomycetes genomes reveal the molecular basis of ectomycorrhizal truffle lifestyle.</title>
        <authorList>
            <person name="Murat C."/>
            <person name="Payen T."/>
            <person name="Noel B."/>
            <person name="Kuo A."/>
            <person name="Morin E."/>
            <person name="Chen J."/>
            <person name="Kohler A."/>
            <person name="Krizsan K."/>
            <person name="Balestrini R."/>
            <person name="Da Silva C."/>
            <person name="Montanini B."/>
            <person name="Hainaut M."/>
            <person name="Levati E."/>
            <person name="Barry K.W."/>
            <person name="Belfiori B."/>
            <person name="Cichocki N."/>
            <person name="Clum A."/>
            <person name="Dockter R.B."/>
            <person name="Fauchery L."/>
            <person name="Guy J."/>
            <person name="Iotti M."/>
            <person name="Le Tacon F."/>
            <person name="Lindquist E.A."/>
            <person name="Lipzen A."/>
            <person name="Malagnac F."/>
            <person name="Mello A."/>
            <person name="Molinier V."/>
            <person name="Miyauchi S."/>
            <person name="Poulain J."/>
            <person name="Riccioni C."/>
            <person name="Rubini A."/>
            <person name="Sitrit Y."/>
            <person name="Splivallo R."/>
            <person name="Traeger S."/>
            <person name="Wang M."/>
            <person name="Zifcakova L."/>
            <person name="Wipf D."/>
            <person name="Zambonelli A."/>
            <person name="Paolocci F."/>
            <person name="Nowrousian M."/>
            <person name="Ottonello S."/>
            <person name="Baldrian P."/>
            <person name="Spatafora J.W."/>
            <person name="Henrissat B."/>
            <person name="Nagy L.G."/>
            <person name="Aury J.M."/>
            <person name="Wincker P."/>
            <person name="Grigoriev I.V."/>
            <person name="Bonfante P."/>
            <person name="Martin F.M."/>
        </authorList>
    </citation>
    <scope>NUCLEOTIDE SEQUENCE [LARGE SCALE GENOMIC DNA]</scope>
    <source>
        <strain evidence="6 7">CCBAS932</strain>
    </source>
</reference>
<protein>
    <submittedName>
        <fullName evidence="6">NADH:flavin oxidoreductase/NADH oxidase</fullName>
    </submittedName>
</protein>
<comment type="similarity">
    <text evidence="1">Belongs to the NADH:flavin oxidoreductase/NADH oxidase family.</text>
</comment>
<dbReference type="AlphaFoldDB" id="A0A3N4KQU9"/>
<keyword evidence="7" id="KW-1185">Reference proteome</keyword>
<dbReference type="GO" id="GO:0016491">
    <property type="term" value="F:oxidoreductase activity"/>
    <property type="evidence" value="ECO:0007669"/>
    <property type="project" value="UniProtKB-KW"/>
</dbReference>
<dbReference type="CDD" id="cd04733">
    <property type="entry name" value="OYE_like_2_FMN"/>
    <property type="match status" value="1"/>
</dbReference>
<accession>A0A3N4KQU9</accession>
<evidence type="ECO:0000313" key="7">
    <source>
        <dbReference type="Proteomes" id="UP000277580"/>
    </source>
</evidence>
<keyword evidence="4" id="KW-0560">Oxidoreductase</keyword>
<organism evidence="6 7">
    <name type="scientific">Morchella conica CCBAS932</name>
    <dbReference type="NCBI Taxonomy" id="1392247"/>
    <lineage>
        <taxon>Eukaryota</taxon>
        <taxon>Fungi</taxon>
        <taxon>Dikarya</taxon>
        <taxon>Ascomycota</taxon>
        <taxon>Pezizomycotina</taxon>
        <taxon>Pezizomycetes</taxon>
        <taxon>Pezizales</taxon>
        <taxon>Morchellaceae</taxon>
        <taxon>Morchella</taxon>
    </lineage>
</organism>
<evidence type="ECO:0000256" key="2">
    <source>
        <dbReference type="ARBA" id="ARBA00022630"/>
    </source>
</evidence>
<keyword evidence="2" id="KW-0285">Flavoprotein</keyword>
<dbReference type="InterPro" id="IPR001155">
    <property type="entry name" value="OxRdtase_FMN_N"/>
</dbReference>
<dbReference type="STRING" id="1392247.A0A3N4KQU9"/>
<dbReference type="Gene3D" id="3.20.20.70">
    <property type="entry name" value="Aldolase class I"/>
    <property type="match status" value="1"/>
</dbReference>
<dbReference type="Pfam" id="PF00724">
    <property type="entry name" value="Oxidored_FMN"/>
    <property type="match status" value="1"/>
</dbReference>
<dbReference type="GO" id="GO:0010181">
    <property type="term" value="F:FMN binding"/>
    <property type="evidence" value="ECO:0007669"/>
    <property type="project" value="InterPro"/>
</dbReference>
<evidence type="ECO:0000259" key="5">
    <source>
        <dbReference type="Pfam" id="PF00724"/>
    </source>
</evidence>
<evidence type="ECO:0000256" key="4">
    <source>
        <dbReference type="ARBA" id="ARBA00023002"/>
    </source>
</evidence>
<dbReference type="InParanoid" id="A0A3N4KQU9"/>
<evidence type="ECO:0000256" key="1">
    <source>
        <dbReference type="ARBA" id="ARBA00005979"/>
    </source>
</evidence>